<comment type="caution">
    <text evidence="1">The sequence shown here is derived from an EMBL/GenBank/DDBJ whole genome shotgun (WGS) entry which is preliminary data.</text>
</comment>
<name>A0A090VDC7_9FLAO</name>
<dbReference type="AlphaFoldDB" id="A0A090VDC7"/>
<dbReference type="Proteomes" id="UP000029644">
    <property type="component" value="Unassembled WGS sequence"/>
</dbReference>
<reference evidence="1 2" key="1">
    <citation type="journal article" date="2014" name="Genome Announc.">
        <title>Draft Genome Sequences of Marine Flavobacterium Algibacter lectus Strains SS8 and NR4.</title>
        <authorList>
            <person name="Takatani N."/>
            <person name="Nakanishi M."/>
            <person name="Meirelles P."/>
            <person name="Mino S."/>
            <person name="Suda W."/>
            <person name="Oshima K."/>
            <person name="Hattori M."/>
            <person name="Ohkuma M."/>
            <person name="Hosokawa M."/>
            <person name="Miyashita K."/>
            <person name="Thompson F.L."/>
            <person name="Niwa A."/>
            <person name="Sawabe T."/>
            <person name="Sawabe T."/>
        </authorList>
    </citation>
    <scope>NUCLEOTIDE SEQUENCE [LARGE SCALE GENOMIC DNA]</scope>
    <source>
        <strain evidence="1 2">JCM 19300</strain>
    </source>
</reference>
<accession>A0A090VDC7</accession>
<dbReference type="EMBL" id="BBNQ01000004">
    <property type="protein sequence ID" value="GAL62053.1"/>
    <property type="molecule type" value="Genomic_DNA"/>
</dbReference>
<proteinExistence type="predicted"/>
<dbReference type="OrthoDB" id="1452502at2"/>
<sequence length="103" mass="11814">MKTNRIKNSITYFLLVIFFSMKMAGFHVLSHADDDDDHAVHCNICDHAITNNLTPLLTPVFSNFSLDDIEYFLPKEISQNYKFILASSSSKDQLFSRPPPFLL</sequence>
<dbReference type="RefSeq" id="WP_152596534.1">
    <property type="nucleotide sequence ID" value="NZ_BBNQ01000004.1"/>
</dbReference>
<protein>
    <submittedName>
        <fullName evidence="1">Uncharacterized protein</fullName>
    </submittedName>
</protein>
<evidence type="ECO:0000313" key="2">
    <source>
        <dbReference type="Proteomes" id="UP000029644"/>
    </source>
</evidence>
<evidence type="ECO:0000313" key="1">
    <source>
        <dbReference type="EMBL" id="GAL62053.1"/>
    </source>
</evidence>
<gene>
    <name evidence="1" type="ORF">JCM19300_799</name>
</gene>
<organism evidence="1 2">
    <name type="scientific">Algibacter lectus</name>
    <dbReference type="NCBI Taxonomy" id="221126"/>
    <lineage>
        <taxon>Bacteria</taxon>
        <taxon>Pseudomonadati</taxon>
        <taxon>Bacteroidota</taxon>
        <taxon>Flavobacteriia</taxon>
        <taxon>Flavobacteriales</taxon>
        <taxon>Flavobacteriaceae</taxon>
        <taxon>Algibacter</taxon>
    </lineage>
</organism>